<protein>
    <recommendedName>
        <fullName evidence="3">HNH endonuclease</fullName>
    </recommendedName>
</protein>
<sequence>MVKIRKPSNKEISIVKSKINQEFNKQKNQTKCSICGKELKNNARSFHKSHTVPFFCLENIKSLYNSNYCVLKPEYLGQKLPFSDKEYIGTNKAGVFYSICSTCDQDKFNIYENEEALLTRMEWDLINAMALKIYLNELFNSRFRSFKNTLDHSQLTDDELIAAFYDSIAKVEETTVEVDIKDFQEKLNSAKRNIENGYKNYKIIYNRILDYIVPVAAQVSIPVSHNIDYTKLQDVSIRNPKIIQDLLVCVLPLKSKSVIVVFYEIGNDLIKQYAKQFKKLSEEEKLKEIFYLLIRYKPSNYFFSPLIKDILINENIREIFGIEDTAIKIGNNMLEISDFENPSWKQDMPSILSEEYSIQNLENT</sequence>
<dbReference type="EMBL" id="JBBNIN010000020">
    <property type="protein sequence ID" value="MEQ2711837.1"/>
    <property type="molecule type" value="Genomic_DNA"/>
</dbReference>
<evidence type="ECO:0000313" key="2">
    <source>
        <dbReference type="Proteomes" id="UP001482154"/>
    </source>
</evidence>
<reference evidence="1 2" key="1">
    <citation type="submission" date="2024-04" db="EMBL/GenBank/DDBJ databases">
        <title>Human intestinal bacterial collection.</title>
        <authorList>
            <person name="Pauvert C."/>
            <person name="Hitch T.C.A."/>
            <person name="Clavel T."/>
        </authorList>
    </citation>
    <scope>NUCLEOTIDE SEQUENCE [LARGE SCALE GENOMIC DNA]</scope>
    <source>
        <strain evidence="1 2">CLA-AA-H249</strain>
    </source>
</reference>
<evidence type="ECO:0008006" key="3">
    <source>
        <dbReference type="Google" id="ProtNLM"/>
    </source>
</evidence>
<dbReference type="RefSeq" id="WP_349111250.1">
    <property type="nucleotide sequence ID" value="NZ_JBBNIN010000020.1"/>
</dbReference>
<accession>A0ABV1IYC7</accession>
<keyword evidence="2" id="KW-1185">Reference proteome</keyword>
<name>A0ABV1IYC7_9FIRM</name>
<dbReference type="Proteomes" id="UP001482154">
    <property type="component" value="Unassembled WGS sequence"/>
</dbReference>
<gene>
    <name evidence="1" type="ORF">AAAU51_11740</name>
</gene>
<evidence type="ECO:0000313" key="1">
    <source>
        <dbReference type="EMBL" id="MEQ2711837.1"/>
    </source>
</evidence>
<proteinExistence type="predicted"/>
<comment type="caution">
    <text evidence="1">The sequence shown here is derived from an EMBL/GenBank/DDBJ whole genome shotgun (WGS) entry which is preliminary data.</text>
</comment>
<organism evidence="1 2">
    <name type="scientific">Anaerostipes amylophilus</name>
    <dbReference type="NCBI Taxonomy" id="2981779"/>
    <lineage>
        <taxon>Bacteria</taxon>
        <taxon>Bacillati</taxon>
        <taxon>Bacillota</taxon>
        <taxon>Clostridia</taxon>
        <taxon>Lachnospirales</taxon>
        <taxon>Lachnospiraceae</taxon>
        <taxon>Anaerostipes</taxon>
    </lineage>
</organism>